<accession>A0ABV7J1I0</accession>
<evidence type="ECO:0000256" key="1">
    <source>
        <dbReference type="SAM" id="Phobius"/>
    </source>
</evidence>
<sequence>MIRALLFLLALASPALANEALVSGLSQNRVQITANFDGSEILIYGAVKRDSPPPNGPPLEVIVTVEGPSTGLIIRRKERVAGIWLNRSSVTVDAAPSFYAVATTDKLDKILSGTEDLRHHITIPQVIRAVGISDEAENAPDFIAALERIRLDESRYRIAERSVQLADETLFRTDIALPANLTEGNYKVRLFILRGGAVLDTQERLIAVRKAGLERFLYNLAHQQPLLYGVISLVMAAAAGWAASAAFRFVR</sequence>
<dbReference type="EMBL" id="JBHRTO010000001">
    <property type="protein sequence ID" value="MFC3181496.1"/>
    <property type="molecule type" value="Genomic_DNA"/>
</dbReference>
<dbReference type="RefSeq" id="WP_380073095.1">
    <property type="nucleotide sequence ID" value="NZ_JBHRTO010000001.1"/>
</dbReference>
<comment type="caution">
    <text evidence="3">The sequence shown here is derived from an EMBL/GenBank/DDBJ whole genome shotgun (WGS) entry which is preliminary data.</text>
</comment>
<evidence type="ECO:0000313" key="4">
    <source>
        <dbReference type="Proteomes" id="UP001595547"/>
    </source>
</evidence>
<feature type="chain" id="PRO_5046241097" evidence="2">
    <location>
        <begin position="18"/>
        <end position="251"/>
    </location>
</feature>
<keyword evidence="1" id="KW-0812">Transmembrane</keyword>
<name>A0ABV7J1I0_9RHOB</name>
<feature type="transmembrane region" description="Helical" evidence="1">
    <location>
        <begin position="226"/>
        <end position="250"/>
    </location>
</feature>
<dbReference type="Pfam" id="PF09608">
    <property type="entry name" value="Alph_Pro_TM"/>
    <property type="match status" value="1"/>
</dbReference>
<organism evidence="3 4">
    <name type="scientific">Cypionkella sinensis</name>
    <dbReference type="NCBI Taxonomy" id="1756043"/>
    <lineage>
        <taxon>Bacteria</taxon>
        <taxon>Pseudomonadati</taxon>
        <taxon>Pseudomonadota</taxon>
        <taxon>Alphaproteobacteria</taxon>
        <taxon>Rhodobacterales</taxon>
        <taxon>Paracoccaceae</taxon>
        <taxon>Cypionkella</taxon>
    </lineage>
</organism>
<dbReference type="Proteomes" id="UP001595547">
    <property type="component" value="Unassembled WGS sequence"/>
</dbReference>
<reference evidence="4" key="1">
    <citation type="journal article" date="2019" name="Int. J. Syst. Evol. Microbiol.">
        <title>The Global Catalogue of Microorganisms (GCM) 10K type strain sequencing project: providing services to taxonomists for standard genome sequencing and annotation.</title>
        <authorList>
            <consortium name="The Broad Institute Genomics Platform"/>
            <consortium name="The Broad Institute Genome Sequencing Center for Infectious Disease"/>
            <person name="Wu L."/>
            <person name="Ma J."/>
        </authorList>
    </citation>
    <scope>NUCLEOTIDE SEQUENCE [LARGE SCALE GENOMIC DNA]</scope>
    <source>
        <strain evidence="4">KCTC 52039</strain>
    </source>
</reference>
<keyword evidence="1" id="KW-1133">Transmembrane helix</keyword>
<keyword evidence="1" id="KW-0472">Membrane</keyword>
<feature type="signal peptide" evidence="2">
    <location>
        <begin position="1"/>
        <end position="17"/>
    </location>
</feature>
<proteinExistence type="predicted"/>
<gene>
    <name evidence="3" type="ORF">ACFOGH_10890</name>
</gene>
<keyword evidence="4" id="KW-1185">Reference proteome</keyword>
<evidence type="ECO:0000313" key="3">
    <source>
        <dbReference type="EMBL" id="MFC3181496.1"/>
    </source>
</evidence>
<keyword evidence="2" id="KW-0732">Signal</keyword>
<protein>
    <submittedName>
        <fullName evidence="3">TIGR02186 family protein</fullName>
    </submittedName>
</protein>
<evidence type="ECO:0000256" key="2">
    <source>
        <dbReference type="SAM" id="SignalP"/>
    </source>
</evidence>
<dbReference type="InterPro" id="IPR019088">
    <property type="entry name" value="CHP02186-rel_TM"/>
</dbReference>